<dbReference type="PANTHER" id="PTHR43290">
    <property type="entry name" value="MEVALONATE KINASE"/>
    <property type="match status" value="1"/>
</dbReference>
<reference evidence="11" key="1">
    <citation type="journal article" date="2014" name="Int. J. Syst. Evol. Microbiol.">
        <title>Complete genome sequence of Corynebacterium casei LMG S-19264T (=DSM 44701T), isolated from a smear-ripened cheese.</title>
        <authorList>
            <consortium name="US DOE Joint Genome Institute (JGI-PGF)"/>
            <person name="Walter F."/>
            <person name="Albersmeier A."/>
            <person name="Kalinowski J."/>
            <person name="Ruckert C."/>
        </authorList>
    </citation>
    <scope>NUCLEOTIDE SEQUENCE</scope>
    <source>
        <strain evidence="11">JCM 13919</strain>
    </source>
</reference>
<dbReference type="SUPFAM" id="SSF55060">
    <property type="entry name" value="GHMP Kinase, C-terminal domain"/>
    <property type="match status" value="1"/>
</dbReference>
<dbReference type="Gene3D" id="3.30.230.10">
    <property type="match status" value="1"/>
</dbReference>
<dbReference type="SUPFAM" id="SSF54211">
    <property type="entry name" value="Ribosomal protein S5 domain 2-like"/>
    <property type="match status" value="1"/>
</dbReference>
<gene>
    <name evidence="11" type="ORF">GCM10007966_09340</name>
</gene>
<dbReference type="InterPro" id="IPR036554">
    <property type="entry name" value="GHMP_kinase_C_sf"/>
</dbReference>
<evidence type="ECO:0000259" key="10">
    <source>
        <dbReference type="Pfam" id="PF00288"/>
    </source>
</evidence>
<evidence type="ECO:0000256" key="5">
    <source>
        <dbReference type="ARBA" id="ARBA00022777"/>
    </source>
</evidence>
<keyword evidence="2" id="KW-0444">Lipid biosynthesis</keyword>
<dbReference type="GO" id="GO:0004496">
    <property type="term" value="F:mevalonate kinase activity"/>
    <property type="evidence" value="ECO:0007669"/>
    <property type="project" value="InterPro"/>
</dbReference>
<keyword evidence="3" id="KW-0808">Transferase</keyword>
<keyword evidence="12" id="KW-1185">Reference proteome</keyword>
<accession>A0A917NC33</accession>
<comment type="caution">
    <text evidence="11">The sequence shown here is derived from an EMBL/GenBank/DDBJ whole genome shotgun (WGS) entry which is preliminary data.</text>
</comment>
<feature type="domain" description="GHMP kinase N-terminal" evidence="10">
    <location>
        <begin position="77"/>
        <end position="145"/>
    </location>
</feature>
<dbReference type="RefSeq" id="WP_131776140.1">
    <property type="nucleotide sequence ID" value="NZ_BMOB01000003.1"/>
</dbReference>
<keyword evidence="8" id="KW-0443">Lipid metabolism</keyword>
<evidence type="ECO:0000256" key="3">
    <source>
        <dbReference type="ARBA" id="ARBA00022679"/>
    </source>
</evidence>
<dbReference type="OrthoDB" id="9769523at2"/>
<reference evidence="11" key="2">
    <citation type="submission" date="2020-09" db="EMBL/GenBank/DDBJ databases">
        <authorList>
            <person name="Sun Q."/>
            <person name="Ohkuma M."/>
        </authorList>
    </citation>
    <scope>NUCLEOTIDE SEQUENCE</scope>
    <source>
        <strain evidence="11">JCM 13919</strain>
    </source>
</reference>
<dbReference type="Pfam" id="PF00288">
    <property type="entry name" value="GHMP_kinases_N"/>
    <property type="match status" value="1"/>
</dbReference>
<dbReference type="AlphaFoldDB" id="A0A917NC33"/>
<dbReference type="GO" id="GO:0005524">
    <property type="term" value="F:ATP binding"/>
    <property type="evidence" value="ECO:0007669"/>
    <property type="project" value="UniProtKB-KW"/>
</dbReference>
<dbReference type="Gene3D" id="3.30.70.890">
    <property type="entry name" value="GHMP kinase, C-terminal domain"/>
    <property type="match status" value="1"/>
</dbReference>
<dbReference type="EMBL" id="BMOB01000003">
    <property type="protein sequence ID" value="GGI82911.1"/>
    <property type="molecule type" value="Genomic_DNA"/>
</dbReference>
<keyword evidence="5 11" id="KW-0418">Kinase</keyword>
<dbReference type="InterPro" id="IPR020568">
    <property type="entry name" value="Ribosomal_Su5_D2-typ_SF"/>
</dbReference>
<evidence type="ECO:0000256" key="8">
    <source>
        <dbReference type="ARBA" id="ARBA00023098"/>
    </source>
</evidence>
<keyword evidence="4" id="KW-0547">Nucleotide-binding</keyword>
<evidence type="ECO:0000256" key="1">
    <source>
        <dbReference type="ARBA" id="ARBA00022490"/>
    </source>
</evidence>
<keyword evidence="6" id="KW-0067">ATP-binding</keyword>
<dbReference type="PRINTS" id="PR00959">
    <property type="entry name" value="MEVGALKINASE"/>
</dbReference>
<proteinExistence type="predicted"/>
<keyword evidence="7" id="KW-0460">Magnesium</keyword>
<evidence type="ECO:0000256" key="4">
    <source>
        <dbReference type="ARBA" id="ARBA00022741"/>
    </source>
</evidence>
<evidence type="ECO:0000256" key="9">
    <source>
        <dbReference type="ARBA" id="ARBA00029438"/>
    </source>
</evidence>
<dbReference type="InterPro" id="IPR006205">
    <property type="entry name" value="Mev_gal_kin"/>
</dbReference>
<protein>
    <submittedName>
        <fullName evidence="11">Mevalonate kinase</fullName>
    </submittedName>
</protein>
<keyword evidence="1" id="KW-0963">Cytoplasm</keyword>
<dbReference type="InterPro" id="IPR006204">
    <property type="entry name" value="GHMP_kinase_N_dom"/>
</dbReference>
<evidence type="ECO:0000256" key="7">
    <source>
        <dbReference type="ARBA" id="ARBA00022842"/>
    </source>
</evidence>
<organism evidence="11 12">
    <name type="scientific">Legionella impletisoli</name>
    <dbReference type="NCBI Taxonomy" id="343510"/>
    <lineage>
        <taxon>Bacteria</taxon>
        <taxon>Pseudomonadati</taxon>
        <taxon>Pseudomonadota</taxon>
        <taxon>Gammaproteobacteria</taxon>
        <taxon>Legionellales</taxon>
        <taxon>Legionellaceae</taxon>
        <taxon>Legionella</taxon>
    </lineage>
</organism>
<dbReference type="PANTHER" id="PTHR43290:SF2">
    <property type="entry name" value="MEVALONATE KINASE"/>
    <property type="match status" value="1"/>
</dbReference>
<dbReference type="GO" id="GO:0019287">
    <property type="term" value="P:isopentenyl diphosphate biosynthetic process, mevalonate pathway"/>
    <property type="evidence" value="ECO:0007669"/>
    <property type="project" value="TreeGrafter"/>
</dbReference>
<evidence type="ECO:0000256" key="6">
    <source>
        <dbReference type="ARBA" id="ARBA00022840"/>
    </source>
</evidence>
<dbReference type="InterPro" id="IPR014721">
    <property type="entry name" value="Ribsml_uS5_D2-typ_fold_subgr"/>
</dbReference>
<evidence type="ECO:0000256" key="2">
    <source>
        <dbReference type="ARBA" id="ARBA00022516"/>
    </source>
</evidence>
<dbReference type="Proteomes" id="UP000630149">
    <property type="component" value="Unassembled WGS sequence"/>
</dbReference>
<name>A0A917NC33_9GAMM</name>
<comment type="pathway">
    <text evidence="9">Isoprenoid biosynthesis; isopentenyl diphosphate biosynthesis via mevalonate pathway; isopentenyl diphosphate from (R)-mevalonate: step 1/3.</text>
</comment>
<dbReference type="GO" id="GO:0005829">
    <property type="term" value="C:cytosol"/>
    <property type="evidence" value="ECO:0007669"/>
    <property type="project" value="TreeGrafter"/>
</dbReference>
<evidence type="ECO:0000313" key="12">
    <source>
        <dbReference type="Proteomes" id="UP000630149"/>
    </source>
</evidence>
<sequence length="294" mass="31978">MTSSDFQTTTHGKWILAGEHAVLRGFGALVFPIKEKQLTLRYEASSENLTADFKGSDGEDLHLLFWSVLEHGMQILGKSINHFSGHFTIQNNIPIGVGMGASAALSVAVTRWFEAQGLLEEYAWQIFAKQLENLFHGKSSGLDIAGVAAHSGLYFQNGQTTPIIQHWKPIWCLSSSDQIGITSHCITQVNHLLKENPLQAKAIDEQMNTAVIDAKAALSQSSPNAIVQLAKAINLANDCFKAWGLISDNLAQHMRLLKEAGALAVKPTGSGNGGYVVSLWDKHPDNLAIELILV</sequence>
<evidence type="ECO:0000313" key="11">
    <source>
        <dbReference type="EMBL" id="GGI82911.1"/>
    </source>
</evidence>